<keyword evidence="3" id="KW-1185">Reference proteome</keyword>
<proteinExistence type="predicted"/>
<feature type="compositionally biased region" description="Pro residues" evidence="1">
    <location>
        <begin position="41"/>
        <end position="54"/>
    </location>
</feature>
<organism evidence="2 3">
    <name type="scientific">Moschus moschiferus</name>
    <name type="common">Siberian musk deer</name>
    <name type="synonym">Moschus sibiricus</name>
    <dbReference type="NCBI Taxonomy" id="68415"/>
    <lineage>
        <taxon>Eukaryota</taxon>
        <taxon>Metazoa</taxon>
        <taxon>Chordata</taxon>
        <taxon>Craniata</taxon>
        <taxon>Vertebrata</taxon>
        <taxon>Euteleostomi</taxon>
        <taxon>Mammalia</taxon>
        <taxon>Eutheria</taxon>
        <taxon>Laurasiatheria</taxon>
        <taxon>Artiodactyla</taxon>
        <taxon>Ruminantia</taxon>
        <taxon>Pecora</taxon>
        <taxon>Moschidae</taxon>
        <taxon>Moschus</taxon>
    </lineage>
</organism>
<evidence type="ECO:0000313" key="2">
    <source>
        <dbReference type="Ensembl" id="ENSMMSP00000011303.1"/>
    </source>
</evidence>
<evidence type="ECO:0000256" key="1">
    <source>
        <dbReference type="SAM" id="MobiDB-lite"/>
    </source>
</evidence>
<dbReference type="Proteomes" id="UP000694544">
    <property type="component" value="Unplaced"/>
</dbReference>
<feature type="region of interest" description="Disordered" evidence="1">
    <location>
        <begin position="27"/>
        <end position="83"/>
    </location>
</feature>
<dbReference type="Ensembl" id="ENSMMST00000012479.1">
    <property type="protein sequence ID" value="ENSMMSP00000011303.1"/>
    <property type="gene ID" value="ENSMMSG00000008676.1"/>
</dbReference>
<sequence length="107" mass="11548">MPSLSFYWPNLPKRLLGRQLLTLKLPRGPSLTAKSQKLPSVPSPPTALPSPPRRSQPTTSPTRATASEAREAPDGCVSKTSLKESNLGTCPVAQWLRICLAMQGTQV</sequence>
<reference evidence="2" key="1">
    <citation type="submission" date="2025-08" db="UniProtKB">
        <authorList>
            <consortium name="Ensembl"/>
        </authorList>
    </citation>
    <scope>IDENTIFICATION</scope>
</reference>
<evidence type="ECO:0000313" key="3">
    <source>
        <dbReference type="Proteomes" id="UP000694544"/>
    </source>
</evidence>
<name>A0A8C6D701_MOSMO</name>
<reference evidence="2" key="2">
    <citation type="submission" date="2025-09" db="UniProtKB">
        <authorList>
            <consortium name="Ensembl"/>
        </authorList>
    </citation>
    <scope>IDENTIFICATION</scope>
</reference>
<accession>A0A8C6D701</accession>
<protein>
    <submittedName>
        <fullName evidence="2">Uncharacterized protein</fullName>
    </submittedName>
</protein>
<dbReference type="AlphaFoldDB" id="A0A8C6D701"/>
<feature type="compositionally biased region" description="Low complexity" evidence="1">
    <location>
        <begin position="55"/>
        <end position="67"/>
    </location>
</feature>